<dbReference type="Proteomes" id="UP000007322">
    <property type="component" value="Chromosome 5"/>
</dbReference>
<keyword evidence="5" id="KW-1185">Reference proteome</keyword>
<dbReference type="InterPro" id="IPR051164">
    <property type="entry name" value="NmrA-like_oxidored"/>
</dbReference>
<accession>G2QIW1</accession>
<keyword evidence="2" id="KW-0521">NADP</keyword>
<dbReference type="Gene3D" id="3.40.50.720">
    <property type="entry name" value="NAD(P)-binding Rossmann-like Domain"/>
    <property type="match status" value="1"/>
</dbReference>
<dbReference type="KEGG" id="mtm:MYCTH_2308003"/>
<dbReference type="AlphaFoldDB" id="G2QIW1"/>
<dbReference type="Gene3D" id="3.90.25.10">
    <property type="entry name" value="UDP-galactose 4-epimerase, domain 1"/>
    <property type="match status" value="1"/>
</dbReference>
<dbReference type="STRING" id="573729.G2QIW1"/>
<name>G2QIW1_THET4</name>
<dbReference type="PANTHER" id="PTHR42748:SF7">
    <property type="entry name" value="NMRA LIKE REDOX SENSOR 1-RELATED"/>
    <property type="match status" value="1"/>
</dbReference>
<dbReference type="GeneID" id="11506628"/>
<dbReference type="PANTHER" id="PTHR42748">
    <property type="entry name" value="NITROGEN METABOLITE REPRESSION PROTEIN NMRA FAMILY MEMBER"/>
    <property type="match status" value="1"/>
</dbReference>
<dbReference type="EMBL" id="CP003006">
    <property type="protein sequence ID" value="AEO59589.1"/>
    <property type="molecule type" value="Genomic_DNA"/>
</dbReference>
<dbReference type="eggNOG" id="ENOG502S0JD">
    <property type="taxonomic scope" value="Eukaryota"/>
</dbReference>
<dbReference type="OrthoDB" id="9997102at2759"/>
<evidence type="ECO:0000259" key="3">
    <source>
        <dbReference type="Pfam" id="PF05368"/>
    </source>
</evidence>
<sequence length="306" mass="33359">MTVQKILIVGATGQQGGAALKALLELPDSASRFHVLALSRDVESERAKRLMSAHNGAVSLVEGDVANPKAIFASQPAGSIDSIFIVTTLGGKISEEQQAIPLIDEAVAHGVKHIVFTSVDRGGDAKSWDNPTKVKHFLAKHKVEIYLRDKAAKEGGNKFTWTILRPVAFMDNLNPGFLCSLFTSMWDTALSPDTKLQLVSTRDIGVFAAKALSNPSRWAGKAVSLAGDELTLAEAREVFQKVVGKPLPQTWSLLGRGVLWGMKEMGDMFAFFEKEGYGADIEALKKEAPVQNLESWLRNDSKWLKQ</sequence>
<evidence type="ECO:0000313" key="5">
    <source>
        <dbReference type="Proteomes" id="UP000007322"/>
    </source>
</evidence>
<reference evidence="4 5" key="1">
    <citation type="journal article" date="2011" name="Nat. Biotechnol.">
        <title>Comparative genomic analysis of the thermophilic biomass-degrading fungi Myceliophthora thermophila and Thielavia terrestris.</title>
        <authorList>
            <person name="Berka R.M."/>
            <person name="Grigoriev I.V."/>
            <person name="Otillar R."/>
            <person name="Salamov A."/>
            <person name="Grimwood J."/>
            <person name="Reid I."/>
            <person name="Ishmael N."/>
            <person name="John T."/>
            <person name="Darmond C."/>
            <person name="Moisan M.-C."/>
            <person name="Henrissat B."/>
            <person name="Coutinho P.M."/>
            <person name="Lombard V."/>
            <person name="Natvig D.O."/>
            <person name="Lindquist E."/>
            <person name="Schmutz J."/>
            <person name="Lucas S."/>
            <person name="Harris P."/>
            <person name="Powlowski J."/>
            <person name="Bellemare A."/>
            <person name="Taylor D."/>
            <person name="Butler G."/>
            <person name="de Vries R.P."/>
            <person name="Allijn I.E."/>
            <person name="van den Brink J."/>
            <person name="Ushinsky S."/>
            <person name="Storms R."/>
            <person name="Powell A.J."/>
            <person name="Paulsen I.T."/>
            <person name="Elbourne L.D.H."/>
            <person name="Baker S.E."/>
            <person name="Magnuson J."/>
            <person name="LaBoissiere S."/>
            <person name="Clutterbuck A.J."/>
            <person name="Martinez D."/>
            <person name="Wogulis M."/>
            <person name="de Leon A.L."/>
            <person name="Rey M.W."/>
            <person name="Tsang A."/>
        </authorList>
    </citation>
    <scope>NUCLEOTIDE SEQUENCE [LARGE SCALE GENOMIC DNA]</scope>
    <source>
        <strain evidence="5">ATCC 42464 / BCRC 31852 / DSM 1799</strain>
    </source>
</reference>
<dbReference type="InterPro" id="IPR008030">
    <property type="entry name" value="NmrA-like"/>
</dbReference>
<dbReference type="InParanoid" id="G2QIW1"/>
<dbReference type="RefSeq" id="XP_003664834.1">
    <property type="nucleotide sequence ID" value="XM_003664786.1"/>
</dbReference>
<evidence type="ECO:0000256" key="1">
    <source>
        <dbReference type="ARBA" id="ARBA00006328"/>
    </source>
</evidence>
<dbReference type="VEuPathDB" id="FungiDB:MYCTH_2308003"/>
<dbReference type="GO" id="GO:0005634">
    <property type="term" value="C:nucleus"/>
    <property type="evidence" value="ECO:0007669"/>
    <property type="project" value="TreeGrafter"/>
</dbReference>
<dbReference type="Pfam" id="PF05368">
    <property type="entry name" value="NmrA"/>
    <property type="match status" value="1"/>
</dbReference>
<evidence type="ECO:0000313" key="4">
    <source>
        <dbReference type="EMBL" id="AEO59589.1"/>
    </source>
</evidence>
<dbReference type="OMA" id="MMASLWA"/>
<feature type="domain" description="NmrA-like" evidence="3">
    <location>
        <begin position="4"/>
        <end position="283"/>
    </location>
</feature>
<dbReference type="HOGENOM" id="CLU_007383_8_4_1"/>
<dbReference type="InterPro" id="IPR036291">
    <property type="entry name" value="NAD(P)-bd_dom_sf"/>
</dbReference>
<organism evidence="4 5">
    <name type="scientific">Thermothelomyces thermophilus (strain ATCC 42464 / BCRC 31852 / DSM 1799)</name>
    <name type="common">Sporotrichum thermophile</name>
    <dbReference type="NCBI Taxonomy" id="573729"/>
    <lineage>
        <taxon>Eukaryota</taxon>
        <taxon>Fungi</taxon>
        <taxon>Dikarya</taxon>
        <taxon>Ascomycota</taxon>
        <taxon>Pezizomycotina</taxon>
        <taxon>Sordariomycetes</taxon>
        <taxon>Sordariomycetidae</taxon>
        <taxon>Sordariales</taxon>
        <taxon>Chaetomiaceae</taxon>
        <taxon>Thermothelomyces</taxon>
    </lineage>
</organism>
<dbReference type="SUPFAM" id="SSF51735">
    <property type="entry name" value="NAD(P)-binding Rossmann-fold domains"/>
    <property type="match status" value="1"/>
</dbReference>
<gene>
    <name evidence="4" type="ORF">MYCTH_2308003</name>
</gene>
<proteinExistence type="inferred from homology"/>
<comment type="similarity">
    <text evidence="1">Belongs to the NmrA-type oxidoreductase family.</text>
</comment>
<protein>
    <recommendedName>
        <fullName evidence="3">NmrA-like domain-containing protein</fullName>
    </recommendedName>
</protein>
<evidence type="ECO:0000256" key="2">
    <source>
        <dbReference type="ARBA" id="ARBA00022857"/>
    </source>
</evidence>